<feature type="transmembrane region" description="Helical" evidence="1">
    <location>
        <begin position="111"/>
        <end position="135"/>
    </location>
</feature>
<dbReference type="Pfam" id="PF26512">
    <property type="entry name" value="SOI"/>
    <property type="match status" value="1"/>
</dbReference>
<keyword evidence="1" id="KW-0812">Transmembrane</keyword>
<evidence type="ECO:0000313" key="2">
    <source>
        <dbReference type="EMBL" id="MFC5728628.1"/>
    </source>
</evidence>
<keyword evidence="1" id="KW-1133">Transmembrane helix</keyword>
<comment type="caution">
    <text evidence="2">The sequence shown here is derived from an EMBL/GenBank/DDBJ whole genome shotgun (WGS) entry which is preliminary data.</text>
</comment>
<keyword evidence="1" id="KW-0472">Membrane</keyword>
<proteinExistence type="predicted"/>
<reference evidence="3" key="1">
    <citation type="journal article" date="2019" name="Int. J. Syst. Evol. Microbiol.">
        <title>The Global Catalogue of Microorganisms (GCM) 10K type strain sequencing project: providing services to taxonomists for standard genome sequencing and annotation.</title>
        <authorList>
            <consortium name="The Broad Institute Genomics Platform"/>
            <consortium name="The Broad Institute Genome Sequencing Center for Infectious Disease"/>
            <person name="Wu L."/>
            <person name="Ma J."/>
        </authorList>
    </citation>
    <scope>NUCLEOTIDE SEQUENCE [LARGE SCALE GENOMIC DNA]</scope>
    <source>
        <strain evidence="3">YIM 94188</strain>
    </source>
</reference>
<keyword evidence="3" id="KW-1185">Reference proteome</keyword>
<organism evidence="2 3">
    <name type="scientific">Nocardioides vastitatis</name>
    <dbReference type="NCBI Taxonomy" id="2568655"/>
    <lineage>
        <taxon>Bacteria</taxon>
        <taxon>Bacillati</taxon>
        <taxon>Actinomycetota</taxon>
        <taxon>Actinomycetes</taxon>
        <taxon>Propionibacteriales</taxon>
        <taxon>Nocardioidaceae</taxon>
        <taxon>Nocardioides</taxon>
    </lineage>
</organism>
<accession>A0ABW0ZHR8</accession>
<evidence type="ECO:0008006" key="4">
    <source>
        <dbReference type="Google" id="ProtNLM"/>
    </source>
</evidence>
<name>A0ABW0ZHR8_9ACTN</name>
<gene>
    <name evidence="2" type="ORF">ACFPQB_06830</name>
</gene>
<feature type="transmembrane region" description="Helical" evidence="1">
    <location>
        <begin position="67"/>
        <end position="90"/>
    </location>
</feature>
<evidence type="ECO:0000313" key="3">
    <source>
        <dbReference type="Proteomes" id="UP001596072"/>
    </source>
</evidence>
<dbReference type="RefSeq" id="WP_136436979.1">
    <property type="nucleotide sequence ID" value="NZ_JBHSNS010000002.1"/>
</dbReference>
<evidence type="ECO:0000256" key="1">
    <source>
        <dbReference type="SAM" id="Phobius"/>
    </source>
</evidence>
<dbReference type="InterPro" id="IPR058965">
    <property type="entry name" value="SOI/HabA-like"/>
</dbReference>
<dbReference type="Proteomes" id="UP001596072">
    <property type="component" value="Unassembled WGS sequence"/>
</dbReference>
<sequence length="136" mass="14481">MRLDDALLALGVALFFAGLVSGLVIPKLPIPRLGLTSHLEGTQNGMFLILAGLIWGRLELGETWLQIAFWTLLYGTWANWGATLLAGIWGTGKVTPISSGCRTGKPVHEKIVSTMLIGVGITDLIAVTIIFIGLVA</sequence>
<dbReference type="EMBL" id="JBHSNS010000002">
    <property type="protein sequence ID" value="MFC5728628.1"/>
    <property type="molecule type" value="Genomic_DNA"/>
</dbReference>
<protein>
    <recommendedName>
        <fullName evidence="4">Hydrogenase</fullName>
    </recommendedName>
</protein>